<feature type="signal peptide" evidence="2">
    <location>
        <begin position="1"/>
        <end position="26"/>
    </location>
</feature>
<evidence type="ECO:0000313" key="5">
    <source>
        <dbReference type="Proteomes" id="UP000297792"/>
    </source>
</evidence>
<keyword evidence="5" id="KW-1185">Reference proteome</keyword>
<reference evidence="4 5" key="1">
    <citation type="submission" date="2018-12" db="EMBL/GenBank/DDBJ databases">
        <title>Draft genome sequences of Mycolicibacterium peregrinum isolated from a pig with lymphadenitis and from soil on the same Japanese pig farm.</title>
        <authorList>
            <person name="Komatsu T."/>
            <person name="Ohya K."/>
            <person name="Sawai K."/>
            <person name="Odoi J.O."/>
            <person name="Otsu K."/>
            <person name="Ota A."/>
            <person name="Ito T."/>
            <person name="Kawai M."/>
            <person name="Maruyama F."/>
        </authorList>
    </citation>
    <scope>NUCLEOTIDE SEQUENCE [LARGE SCALE GENOMIC DNA]</scope>
    <source>
        <strain evidence="4 5">138</strain>
    </source>
</reference>
<proteinExistence type="predicted"/>
<feature type="compositionally biased region" description="Polar residues" evidence="1">
    <location>
        <begin position="40"/>
        <end position="51"/>
    </location>
</feature>
<evidence type="ECO:0000313" key="4">
    <source>
        <dbReference type="EMBL" id="TGB47365.1"/>
    </source>
</evidence>
<organism evidence="4 5">
    <name type="scientific">Mycolicibacterium peregrinum</name>
    <name type="common">Mycobacterium peregrinum</name>
    <dbReference type="NCBI Taxonomy" id="43304"/>
    <lineage>
        <taxon>Bacteria</taxon>
        <taxon>Bacillati</taxon>
        <taxon>Actinomycetota</taxon>
        <taxon>Actinomycetes</taxon>
        <taxon>Mycobacteriales</taxon>
        <taxon>Mycobacteriaceae</taxon>
        <taxon>Mycolicibacterium</taxon>
    </lineage>
</organism>
<dbReference type="Pfam" id="PF00246">
    <property type="entry name" value="Peptidase_M14"/>
    <property type="match status" value="1"/>
</dbReference>
<feature type="domain" description="Peptidase M14" evidence="3">
    <location>
        <begin position="72"/>
        <end position="199"/>
    </location>
</feature>
<feature type="region of interest" description="Disordered" evidence="1">
    <location>
        <begin position="26"/>
        <end position="73"/>
    </location>
</feature>
<dbReference type="AlphaFoldDB" id="A0A4Z0HUG2"/>
<evidence type="ECO:0000256" key="1">
    <source>
        <dbReference type="SAM" id="MobiDB-lite"/>
    </source>
</evidence>
<evidence type="ECO:0000256" key="2">
    <source>
        <dbReference type="SAM" id="SignalP"/>
    </source>
</evidence>
<gene>
    <name evidence="4" type="ORF">EJD98_00020</name>
</gene>
<name>A0A4Z0HUG2_MYCPR</name>
<dbReference type="InterPro" id="IPR000834">
    <property type="entry name" value="Peptidase_M14"/>
</dbReference>
<dbReference type="SUPFAM" id="SSF53187">
    <property type="entry name" value="Zn-dependent exopeptidases"/>
    <property type="match status" value="1"/>
</dbReference>
<accession>A0A4Z0HUG2</accession>
<dbReference type="Proteomes" id="UP000297792">
    <property type="component" value="Unassembled WGS sequence"/>
</dbReference>
<keyword evidence="2" id="KW-0732">Signal</keyword>
<dbReference type="GO" id="GO:0008270">
    <property type="term" value="F:zinc ion binding"/>
    <property type="evidence" value="ECO:0007669"/>
    <property type="project" value="InterPro"/>
</dbReference>
<sequence length="284" mass="29591">MRNLLLAAGIASVLVTMVATSCSRQADESSPAAPLHASGRTLSGSPSTSMQVEPHPVTTETGQTVDDTGWQPIGLSVQSRPIRARTIGNGPRRVLFVGGIHGDEPEGAYTTGQLPSAFTADGLAGLATLTILEDANPDGRAAGTRGNAHGVDINRNFPAANFDAAAPSNGGTPLSQPESRVLVETIDRTAPELVLVAHSWLGREFVNFDGPARAIAERFARTAGMPVEESSAFAPTPGSLGSYVGRDRGIAVVTIEVLRGSDPLQVWDKLRPALLEAIRGARSS</sequence>
<evidence type="ECO:0000259" key="3">
    <source>
        <dbReference type="Pfam" id="PF00246"/>
    </source>
</evidence>
<feature type="chain" id="PRO_5043669119" description="Peptidase M14 domain-containing protein" evidence="2">
    <location>
        <begin position="27"/>
        <end position="284"/>
    </location>
</feature>
<comment type="caution">
    <text evidence="4">The sequence shown here is derived from an EMBL/GenBank/DDBJ whole genome shotgun (WGS) entry which is preliminary data.</text>
</comment>
<dbReference type="PROSITE" id="PS51257">
    <property type="entry name" value="PROKAR_LIPOPROTEIN"/>
    <property type="match status" value="1"/>
</dbReference>
<dbReference type="GO" id="GO:0006508">
    <property type="term" value="P:proteolysis"/>
    <property type="evidence" value="ECO:0007669"/>
    <property type="project" value="InterPro"/>
</dbReference>
<dbReference type="Gene3D" id="3.40.630.10">
    <property type="entry name" value="Zn peptidases"/>
    <property type="match status" value="1"/>
</dbReference>
<dbReference type="GO" id="GO:0004181">
    <property type="term" value="F:metallocarboxypeptidase activity"/>
    <property type="evidence" value="ECO:0007669"/>
    <property type="project" value="InterPro"/>
</dbReference>
<protein>
    <recommendedName>
        <fullName evidence="3">Peptidase M14 domain-containing protein</fullName>
    </recommendedName>
</protein>
<dbReference type="EMBL" id="RWKA01000001">
    <property type="protein sequence ID" value="TGB47365.1"/>
    <property type="molecule type" value="Genomic_DNA"/>
</dbReference>